<protein>
    <submittedName>
        <fullName evidence="2">Uncharacterized protein</fullName>
    </submittedName>
</protein>
<feature type="region of interest" description="Disordered" evidence="1">
    <location>
        <begin position="1"/>
        <end position="68"/>
    </location>
</feature>
<organism evidence="2 3">
    <name type="scientific">Arthrobotrys musiformis</name>
    <dbReference type="NCBI Taxonomy" id="47236"/>
    <lineage>
        <taxon>Eukaryota</taxon>
        <taxon>Fungi</taxon>
        <taxon>Dikarya</taxon>
        <taxon>Ascomycota</taxon>
        <taxon>Pezizomycotina</taxon>
        <taxon>Orbiliomycetes</taxon>
        <taxon>Orbiliales</taxon>
        <taxon>Orbiliaceae</taxon>
        <taxon>Arthrobotrys</taxon>
    </lineage>
</organism>
<evidence type="ECO:0000313" key="3">
    <source>
        <dbReference type="Proteomes" id="UP001370758"/>
    </source>
</evidence>
<proteinExistence type="predicted"/>
<dbReference type="Proteomes" id="UP001370758">
    <property type="component" value="Unassembled WGS sequence"/>
</dbReference>
<dbReference type="EMBL" id="JAVHJL010000006">
    <property type="protein sequence ID" value="KAK6501339.1"/>
    <property type="molecule type" value="Genomic_DNA"/>
</dbReference>
<evidence type="ECO:0000313" key="2">
    <source>
        <dbReference type="EMBL" id="KAK6501339.1"/>
    </source>
</evidence>
<reference evidence="2 3" key="1">
    <citation type="submission" date="2023-08" db="EMBL/GenBank/DDBJ databases">
        <authorList>
            <person name="Palmer J.M."/>
        </authorList>
    </citation>
    <scope>NUCLEOTIDE SEQUENCE [LARGE SCALE GENOMIC DNA]</scope>
    <source>
        <strain evidence="2 3">TWF481</strain>
    </source>
</reference>
<name>A0AAV9W499_9PEZI</name>
<accession>A0AAV9W499</accession>
<evidence type="ECO:0000256" key="1">
    <source>
        <dbReference type="SAM" id="MobiDB-lite"/>
    </source>
</evidence>
<dbReference type="AlphaFoldDB" id="A0AAV9W499"/>
<gene>
    <name evidence="2" type="ORF">TWF481_009181</name>
</gene>
<feature type="compositionally biased region" description="Polar residues" evidence="1">
    <location>
        <begin position="21"/>
        <end position="33"/>
    </location>
</feature>
<comment type="caution">
    <text evidence="2">The sequence shown here is derived from an EMBL/GenBank/DDBJ whole genome shotgun (WGS) entry which is preliminary data.</text>
</comment>
<keyword evidence="3" id="KW-1185">Reference proteome</keyword>
<sequence length="258" mass="28451">MGVSIGEEPKGQLHHTPVPVQPQSPHKIQNPSGNPEKNPEKNHNPSPSPNPSDCPIISTVKKDPKTKETTLQILTASAPKQEELCMDLMGYSIPDRHSSPSPTSAPSPNTPVENMKVTISIPNGTGLKNRNGNKNIKPCPKDTLHNQRIFSDFLRQHANCSASNLFDPVGMFDKLVGSLDPNHLSDNDLDMVKLLTKKGRDDSSINTSKENLAGIIKGYVLKMYLGDGFPENIAKILFDFTIEELVETFFQDDAFEFH</sequence>
<feature type="region of interest" description="Disordered" evidence="1">
    <location>
        <begin position="92"/>
        <end position="113"/>
    </location>
</feature>